<evidence type="ECO:0000256" key="2">
    <source>
        <dbReference type="SAM" id="SignalP"/>
    </source>
</evidence>
<protein>
    <submittedName>
        <fullName evidence="3">Uncharacterized protein</fullName>
    </submittedName>
</protein>
<proteinExistence type="predicted"/>
<keyword evidence="1" id="KW-0472">Membrane</keyword>
<feature type="transmembrane region" description="Helical" evidence="1">
    <location>
        <begin position="101"/>
        <end position="119"/>
    </location>
</feature>
<comment type="caution">
    <text evidence="3">The sequence shown here is derived from an EMBL/GenBank/DDBJ whole genome shotgun (WGS) entry which is preliminary data.</text>
</comment>
<dbReference type="PROSITE" id="PS51257">
    <property type="entry name" value="PROKAR_LIPOPROTEIN"/>
    <property type="match status" value="1"/>
</dbReference>
<feature type="chain" id="PRO_5035838694" evidence="2">
    <location>
        <begin position="19"/>
        <end position="186"/>
    </location>
</feature>
<dbReference type="Proteomes" id="UP000807504">
    <property type="component" value="Unassembled WGS sequence"/>
</dbReference>
<reference evidence="3" key="1">
    <citation type="journal article" date="2020" name="bioRxiv">
        <title>Chromosome-level reference genome of the European wasp spider Argiope bruennichi: a resource for studies on range expansion and evolutionary adaptation.</title>
        <authorList>
            <person name="Sheffer M.M."/>
            <person name="Hoppe A."/>
            <person name="Krehenwinkel H."/>
            <person name="Uhl G."/>
            <person name="Kuss A.W."/>
            <person name="Jensen L."/>
            <person name="Jensen C."/>
            <person name="Gillespie R.G."/>
            <person name="Hoff K.J."/>
            <person name="Prost S."/>
        </authorList>
    </citation>
    <scope>NUCLEOTIDE SEQUENCE</scope>
</reference>
<keyword evidence="1" id="KW-1133">Transmembrane helix</keyword>
<name>A0A8T0FY93_ARGBR</name>
<feature type="transmembrane region" description="Helical" evidence="1">
    <location>
        <begin position="62"/>
        <end position="81"/>
    </location>
</feature>
<evidence type="ECO:0000313" key="3">
    <source>
        <dbReference type="EMBL" id="KAF8794590.1"/>
    </source>
</evidence>
<accession>A0A8T0FY93</accession>
<organism evidence="3 4">
    <name type="scientific">Argiope bruennichi</name>
    <name type="common">Wasp spider</name>
    <name type="synonym">Aranea bruennichi</name>
    <dbReference type="NCBI Taxonomy" id="94029"/>
    <lineage>
        <taxon>Eukaryota</taxon>
        <taxon>Metazoa</taxon>
        <taxon>Ecdysozoa</taxon>
        <taxon>Arthropoda</taxon>
        <taxon>Chelicerata</taxon>
        <taxon>Arachnida</taxon>
        <taxon>Araneae</taxon>
        <taxon>Araneomorphae</taxon>
        <taxon>Entelegynae</taxon>
        <taxon>Araneoidea</taxon>
        <taxon>Araneidae</taxon>
        <taxon>Argiope</taxon>
    </lineage>
</organism>
<keyword evidence="4" id="KW-1185">Reference proteome</keyword>
<dbReference type="EMBL" id="JABXBU010000002">
    <property type="protein sequence ID" value="KAF8794590.1"/>
    <property type="molecule type" value="Genomic_DNA"/>
</dbReference>
<dbReference type="AlphaFoldDB" id="A0A8T0FY93"/>
<gene>
    <name evidence="3" type="ORF">HNY73_002560</name>
</gene>
<evidence type="ECO:0000256" key="1">
    <source>
        <dbReference type="SAM" id="Phobius"/>
    </source>
</evidence>
<feature type="signal peptide" evidence="2">
    <location>
        <begin position="1"/>
        <end position="18"/>
    </location>
</feature>
<reference evidence="3" key="2">
    <citation type="submission" date="2020-06" db="EMBL/GenBank/DDBJ databases">
        <authorList>
            <person name="Sheffer M."/>
        </authorList>
    </citation>
    <scope>NUCLEOTIDE SEQUENCE</scope>
</reference>
<keyword evidence="1" id="KW-0812">Transmembrane</keyword>
<evidence type="ECO:0000313" key="4">
    <source>
        <dbReference type="Proteomes" id="UP000807504"/>
    </source>
</evidence>
<sequence>MMKAVLALVLAMAAIACASTGVDVIRHTPGYDGFYGLYGYAPYYYGYGNGYFGYDGLGFGPYNYYGLGYRGFLGGLGNSSYLKNFRRNKRQTPSASSMMKAVLALVLAMAAIAFASTGVDVIRHTPGFNGYYGYAPYYYGYGNGYFGYDGLGFGPYNYYGRYDLGYRGYGLGYQGYLGGLGYYGYF</sequence>
<keyword evidence="2" id="KW-0732">Signal</keyword>